<evidence type="ECO:0000256" key="8">
    <source>
        <dbReference type="SAM" id="Phobius"/>
    </source>
</evidence>
<dbReference type="SUPFAM" id="SSF56112">
    <property type="entry name" value="Protein kinase-like (PK-like)"/>
    <property type="match status" value="1"/>
</dbReference>
<dbReference type="EC" id="2.7.11.1" evidence="1"/>
<feature type="region of interest" description="Disordered" evidence="7">
    <location>
        <begin position="351"/>
        <end position="407"/>
    </location>
</feature>
<evidence type="ECO:0000256" key="5">
    <source>
        <dbReference type="ARBA" id="ARBA00022777"/>
    </source>
</evidence>
<feature type="transmembrane region" description="Helical" evidence="8">
    <location>
        <begin position="326"/>
        <end position="348"/>
    </location>
</feature>
<dbReference type="GO" id="GO:0016301">
    <property type="term" value="F:kinase activity"/>
    <property type="evidence" value="ECO:0007669"/>
    <property type="project" value="UniProtKB-KW"/>
</dbReference>
<feature type="compositionally biased region" description="Acidic residues" evidence="7">
    <location>
        <begin position="373"/>
        <end position="392"/>
    </location>
</feature>
<keyword evidence="8" id="KW-0812">Transmembrane</keyword>
<dbReference type="PROSITE" id="PS00108">
    <property type="entry name" value="PROTEIN_KINASE_ST"/>
    <property type="match status" value="1"/>
</dbReference>
<dbReference type="InterPro" id="IPR008271">
    <property type="entry name" value="Ser/Thr_kinase_AS"/>
</dbReference>
<keyword evidence="11" id="KW-1185">Reference proteome</keyword>
<dbReference type="EMBL" id="JBHSDK010000010">
    <property type="protein sequence ID" value="MFC4334827.1"/>
    <property type="molecule type" value="Genomic_DNA"/>
</dbReference>
<dbReference type="CDD" id="cd14014">
    <property type="entry name" value="STKc_PknB_like"/>
    <property type="match status" value="1"/>
</dbReference>
<keyword evidence="8" id="KW-0472">Membrane</keyword>
<evidence type="ECO:0000259" key="9">
    <source>
        <dbReference type="PROSITE" id="PS50011"/>
    </source>
</evidence>
<evidence type="ECO:0000256" key="2">
    <source>
        <dbReference type="ARBA" id="ARBA00022527"/>
    </source>
</evidence>
<protein>
    <recommendedName>
        <fullName evidence="1">non-specific serine/threonine protein kinase</fullName>
        <ecNumber evidence="1">2.7.11.1</ecNumber>
    </recommendedName>
</protein>
<evidence type="ECO:0000256" key="6">
    <source>
        <dbReference type="ARBA" id="ARBA00022840"/>
    </source>
</evidence>
<keyword evidence="4" id="KW-0547">Nucleotide-binding</keyword>
<feature type="domain" description="Protein kinase" evidence="9">
    <location>
        <begin position="12"/>
        <end position="273"/>
    </location>
</feature>
<keyword evidence="2" id="KW-0723">Serine/threonine-protein kinase</keyword>
<dbReference type="InterPro" id="IPR000719">
    <property type="entry name" value="Prot_kinase_dom"/>
</dbReference>
<keyword evidence="5 10" id="KW-0418">Kinase</keyword>
<feature type="region of interest" description="Disordered" evidence="7">
    <location>
        <begin position="278"/>
        <end position="320"/>
    </location>
</feature>
<dbReference type="Gene3D" id="1.10.510.10">
    <property type="entry name" value="Transferase(Phosphotransferase) domain 1"/>
    <property type="match status" value="1"/>
</dbReference>
<dbReference type="SMART" id="SM00220">
    <property type="entry name" value="S_TKc"/>
    <property type="match status" value="1"/>
</dbReference>
<dbReference type="PANTHER" id="PTHR43289:SF6">
    <property type="entry name" value="SERINE_THREONINE-PROTEIN KINASE NEKL-3"/>
    <property type="match status" value="1"/>
</dbReference>
<proteinExistence type="predicted"/>
<comment type="caution">
    <text evidence="10">The sequence shown here is derived from an EMBL/GenBank/DDBJ whole genome shotgun (WGS) entry which is preliminary data.</text>
</comment>
<organism evidence="10 11">
    <name type="scientific">Salininema proteolyticum</name>
    <dbReference type="NCBI Taxonomy" id="1607685"/>
    <lineage>
        <taxon>Bacteria</taxon>
        <taxon>Bacillati</taxon>
        <taxon>Actinomycetota</taxon>
        <taxon>Actinomycetes</taxon>
        <taxon>Glycomycetales</taxon>
        <taxon>Glycomycetaceae</taxon>
        <taxon>Salininema</taxon>
    </lineage>
</organism>
<feature type="compositionally biased region" description="Polar residues" evidence="7">
    <location>
        <begin position="278"/>
        <end position="290"/>
    </location>
</feature>
<evidence type="ECO:0000256" key="4">
    <source>
        <dbReference type="ARBA" id="ARBA00022741"/>
    </source>
</evidence>
<name>A0ABV8TW08_9ACTN</name>
<dbReference type="Gene3D" id="3.30.200.20">
    <property type="entry name" value="Phosphorylase Kinase, domain 1"/>
    <property type="match status" value="1"/>
</dbReference>
<accession>A0ABV8TW08</accession>
<dbReference type="Proteomes" id="UP001595823">
    <property type="component" value="Unassembled WGS sequence"/>
</dbReference>
<keyword evidence="6" id="KW-0067">ATP-binding</keyword>
<dbReference type="Pfam" id="PF00069">
    <property type="entry name" value="Pkinase"/>
    <property type="match status" value="1"/>
</dbReference>
<dbReference type="InterPro" id="IPR011009">
    <property type="entry name" value="Kinase-like_dom_sf"/>
</dbReference>
<keyword evidence="8" id="KW-1133">Transmembrane helix</keyword>
<evidence type="ECO:0000313" key="11">
    <source>
        <dbReference type="Proteomes" id="UP001595823"/>
    </source>
</evidence>
<gene>
    <name evidence="10" type="ORF">ACFPET_06415</name>
</gene>
<evidence type="ECO:0000256" key="7">
    <source>
        <dbReference type="SAM" id="MobiDB-lite"/>
    </source>
</evidence>
<sequence>MFSPDTLLGGRYRLTDPIAAGGMGEIWKAQDTVLERVVAVKVLLPELVTDTEFIQRFQAEAKIVAALDHPNIVSVYDYGEAATEDGSRTAYLVMQFVDGESLADRLERGTMEPAEVLPLTAAIARALQHAHEHGIVHRDIKPGNILLRRDGRAILTDFGIARSHGSADLTQTGAVMGTASYIAPEQAEGLGATALSDQYSLGVVAYHALSGAKPFNSENPIEVALHHIRTQPQPLPQHLPPAVVRCVATSMAKDPAQRYANSAEFASAAEAALQGQAVTPSGGTNRTSVMTGVPAGAPAPQTGAYGAPPVGEGSGSGTPGGGKSRLTLVAVLATVLTIVLAGGAAWYFTRGGEEDPDNGGTVENTSEPSDSASESDDDADEPDDDNDDDDTDSPGGQLGECLDPDGC</sequence>
<keyword evidence="3" id="KW-0808">Transferase</keyword>
<dbReference type="PROSITE" id="PS50011">
    <property type="entry name" value="PROTEIN_KINASE_DOM"/>
    <property type="match status" value="1"/>
</dbReference>
<reference evidence="11" key="1">
    <citation type="journal article" date="2019" name="Int. J. Syst. Evol. Microbiol.">
        <title>The Global Catalogue of Microorganisms (GCM) 10K type strain sequencing project: providing services to taxonomists for standard genome sequencing and annotation.</title>
        <authorList>
            <consortium name="The Broad Institute Genomics Platform"/>
            <consortium name="The Broad Institute Genome Sequencing Center for Infectious Disease"/>
            <person name="Wu L."/>
            <person name="Ma J."/>
        </authorList>
    </citation>
    <scope>NUCLEOTIDE SEQUENCE [LARGE SCALE GENOMIC DNA]</scope>
    <source>
        <strain evidence="11">IBRC-M 10908</strain>
    </source>
</reference>
<evidence type="ECO:0000256" key="1">
    <source>
        <dbReference type="ARBA" id="ARBA00012513"/>
    </source>
</evidence>
<dbReference type="PANTHER" id="PTHR43289">
    <property type="entry name" value="MITOGEN-ACTIVATED PROTEIN KINASE KINASE KINASE 20-RELATED"/>
    <property type="match status" value="1"/>
</dbReference>
<evidence type="ECO:0000256" key="3">
    <source>
        <dbReference type="ARBA" id="ARBA00022679"/>
    </source>
</evidence>
<dbReference type="RefSeq" id="WP_380618905.1">
    <property type="nucleotide sequence ID" value="NZ_JBHSDK010000010.1"/>
</dbReference>
<evidence type="ECO:0000313" key="10">
    <source>
        <dbReference type="EMBL" id="MFC4334827.1"/>
    </source>
</evidence>